<evidence type="ECO:0000313" key="10">
    <source>
        <dbReference type="EMBL" id="MBB6095385.1"/>
    </source>
</evidence>
<dbReference type="GO" id="GO:0003677">
    <property type="term" value="F:DNA binding"/>
    <property type="evidence" value="ECO:0007669"/>
    <property type="project" value="UniProtKB-KW"/>
</dbReference>
<sequence>MAAMNVRGFILQASYRVISGPAGQVPVIHIHGRLEDGGTFLVRDDRQRPHFYIRAADAGRARPLRIPEPQPVDRRTFDGEPVCRIEAETPSDIPAIRDRLHAAGIETFEADVRFAMRYLIERGIKGSCVIEGEAVPGKGITWVFDNPVIRPAMLTIEPRVFSFDIETDAKGEKLLAISMYAPGIDEVLIVDSSNREMPERAIRCENEYAALEKFCERVRVYDADVLTGWNIIDFDLSVLQRIAARVRHPFVLGRDSGPIRIRKPEGYFGSGQANVPGRLVLDGIDLLRGAFIRMDDYSLDAVARGVVGEGKAVHGDVRDRLGEIIHNYRNDLPAFALYARTDARLAYQIVEKLNVVQLALARSQLSGMTPDRVAASIASFDFLYLSELEHRRIVAPSVRSSDSSVYAAQQGGHVLEPIAGLHRNVWVFDFKSLYPSLIRTFNIDPLSYVANPAATDDLIQLPGGAFRREPAILPRMLDDLFPRREAARKAGDDIASNAIKILMNSFYGVLGTPACRFYNPALANSITGTGREMLLWSKRWFEAAGFVVLYGDTDSLFVHSGVDDPAAAQEQGRQLAVTLSAQIARYIEERWRVTSRLELRFEKLYSRLFLAQARNSTRGASKRYAGMRHGRDSAEFVGMEVVRSDWTPLAKQVQRELYQRLFTDQPVDVYLADVVRRLRVGEFDDALVYRKGLRKDAEEYTATTPPHVAAARKSSQPLGRTISYVMTTGGAEPIDNIQHPIDREHYVTKQVKPVAEPVLATLRLDFEKVIGDTRQMDLLGM</sequence>
<feature type="domain" description="DNA-directed DNA polymerase family B exonuclease" evidence="9">
    <location>
        <begin position="106"/>
        <end position="302"/>
    </location>
</feature>
<accession>A0A841HU64</accession>
<evidence type="ECO:0000259" key="8">
    <source>
        <dbReference type="Pfam" id="PF00136"/>
    </source>
</evidence>
<dbReference type="SMART" id="SM00486">
    <property type="entry name" value="POLBc"/>
    <property type="match status" value="1"/>
</dbReference>
<dbReference type="GO" id="GO:0003887">
    <property type="term" value="F:DNA-directed DNA polymerase activity"/>
    <property type="evidence" value="ECO:0007669"/>
    <property type="project" value="UniProtKB-KW"/>
</dbReference>
<evidence type="ECO:0000313" key="11">
    <source>
        <dbReference type="Proteomes" id="UP000588068"/>
    </source>
</evidence>
<dbReference type="InterPro" id="IPR006134">
    <property type="entry name" value="DNA-dir_DNA_pol_B_multi_dom"/>
</dbReference>
<evidence type="ECO:0000259" key="9">
    <source>
        <dbReference type="Pfam" id="PF03104"/>
    </source>
</evidence>
<dbReference type="Pfam" id="PF03104">
    <property type="entry name" value="DNA_pol_B_exo1"/>
    <property type="match status" value="1"/>
</dbReference>
<dbReference type="PANTHER" id="PTHR10322:SF23">
    <property type="entry name" value="DNA POLYMERASE DELTA CATALYTIC SUBUNIT"/>
    <property type="match status" value="1"/>
</dbReference>
<dbReference type="EMBL" id="JACHHZ010000005">
    <property type="protein sequence ID" value="MBB6095385.1"/>
    <property type="molecule type" value="Genomic_DNA"/>
</dbReference>
<dbReference type="GO" id="GO:0008296">
    <property type="term" value="F:3'-5'-DNA exonuclease activity"/>
    <property type="evidence" value="ECO:0007669"/>
    <property type="project" value="TreeGrafter"/>
</dbReference>
<dbReference type="Gene3D" id="3.30.420.10">
    <property type="entry name" value="Ribonuclease H-like superfamily/Ribonuclease H"/>
    <property type="match status" value="1"/>
</dbReference>
<dbReference type="InterPro" id="IPR036397">
    <property type="entry name" value="RNaseH_sf"/>
</dbReference>
<evidence type="ECO:0000256" key="3">
    <source>
        <dbReference type="ARBA" id="ARBA00022695"/>
    </source>
</evidence>
<name>A0A841HU64_9GAMM</name>
<keyword evidence="2 7" id="KW-0808">Transferase</keyword>
<dbReference type="SUPFAM" id="SSF56672">
    <property type="entry name" value="DNA/RNA polymerases"/>
    <property type="match status" value="1"/>
</dbReference>
<gene>
    <name evidence="10" type="ORF">HNQ60_004275</name>
</gene>
<dbReference type="GO" id="GO:0009432">
    <property type="term" value="P:SOS response"/>
    <property type="evidence" value="ECO:0007669"/>
    <property type="project" value="TreeGrafter"/>
</dbReference>
<dbReference type="GO" id="GO:0045004">
    <property type="term" value="P:DNA replication proofreading"/>
    <property type="evidence" value="ECO:0007669"/>
    <property type="project" value="TreeGrafter"/>
</dbReference>
<comment type="caution">
    <text evidence="10">The sequence shown here is derived from an EMBL/GenBank/DDBJ whole genome shotgun (WGS) entry which is preliminary data.</text>
</comment>
<proteinExistence type="inferred from homology"/>
<evidence type="ECO:0000256" key="4">
    <source>
        <dbReference type="ARBA" id="ARBA00022932"/>
    </source>
</evidence>
<evidence type="ECO:0000256" key="7">
    <source>
        <dbReference type="RuleBase" id="RU000442"/>
    </source>
</evidence>
<dbReference type="InterPro" id="IPR050240">
    <property type="entry name" value="DNA_pol_type-B"/>
</dbReference>
<keyword evidence="5 7" id="KW-0238">DNA-binding</keyword>
<dbReference type="InterPro" id="IPR017964">
    <property type="entry name" value="DNA-dir_DNA_pol_B_CS"/>
</dbReference>
<evidence type="ECO:0000256" key="6">
    <source>
        <dbReference type="ARBA" id="ARBA00049244"/>
    </source>
</evidence>
<dbReference type="AlphaFoldDB" id="A0A841HU64"/>
<dbReference type="Gene3D" id="3.90.1600.10">
    <property type="entry name" value="Palm domain of DNA polymerase"/>
    <property type="match status" value="2"/>
</dbReference>
<evidence type="ECO:0000256" key="5">
    <source>
        <dbReference type="ARBA" id="ARBA00023125"/>
    </source>
</evidence>
<evidence type="ECO:0000256" key="2">
    <source>
        <dbReference type="ARBA" id="ARBA00022679"/>
    </source>
</evidence>
<dbReference type="EC" id="2.7.7.7" evidence="7"/>
<dbReference type="Pfam" id="PF00136">
    <property type="entry name" value="DNA_pol_B"/>
    <property type="match status" value="1"/>
</dbReference>
<dbReference type="SUPFAM" id="SSF53098">
    <property type="entry name" value="Ribonuclease H-like"/>
    <property type="match status" value="1"/>
</dbReference>
<dbReference type="InterPro" id="IPR012337">
    <property type="entry name" value="RNaseH-like_sf"/>
</dbReference>
<keyword evidence="11" id="KW-1185">Reference proteome</keyword>
<dbReference type="PROSITE" id="PS00116">
    <property type="entry name" value="DNA_POLYMERASE_B"/>
    <property type="match status" value="1"/>
</dbReference>
<organism evidence="10 11">
    <name type="scientific">Povalibacter uvarum</name>
    <dbReference type="NCBI Taxonomy" id="732238"/>
    <lineage>
        <taxon>Bacteria</taxon>
        <taxon>Pseudomonadati</taxon>
        <taxon>Pseudomonadota</taxon>
        <taxon>Gammaproteobacteria</taxon>
        <taxon>Steroidobacterales</taxon>
        <taxon>Steroidobacteraceae</taxon>
        <taxon>Povalibacter</taxon>
    </lineage>
</organism>
<dbReference type="InterPro" id="IPR043502">
    <property type="entry name" value="DNA/RNA_pol_sf"/>
</dbReference>
<dbReference type="Gene3D" id="1.10.132.60">
    <property type="entry name" value="DNA polymerase family B, C-terminal domain"/>
    <property type="match status" value="1"/>
</dbReference>
<keyword evidence="3 7" id="KW-0548">Nucleotidyltransferase</keyword>
<dbReference type="InterPro" id="IPR006172">
    <property type="entry name" value="DNA-dir_DNA_pol_B"/>
</dbReference>
<feature type="domain" description="DNA-directed DNA polymerase family B multifunctional" evidence="8">
    <location>
        <begin position="384"/>
        <end position="730"/>
    </location>
</feature>
<dbReference type="NCBIfam" id="NF004421">
    <property type="entry name" value="PRK05762.1-2"/>
    <property type="match status" value="1"/>
</dbReference>
<keyword evidence="7" id="KW-0235">DNA replication</keyword>
<reference evidence="10 11" key="1">
    <citation type="submission" date="2020-08" db="EMBL/GenBank/DDBJ databases">
        <title>Genomic Encyclopedia of Type Strains, Phase IV (KMG-IV): sequencing the most valuable type-strain genomes for metagenomic binning, comparative biology and taxonomic classification.</title>
        <authorList>
            <person name="Goeker M."/>
        </authorList>
    </citation>
    <scope>NUCLEOTIDE SEQUENCE [LARGE SCALE GENOMIC DNA]</scope>
    <source>
        <strain evidence="10 11">DSM 26723</strain>
    </source>
</reference>
<dbReference type="PRINTS" id="PR00106">
    <property type="entry name" value="DNAPOLB"/>
</dbReference>
<dbReference type="Proteomes" id="UP000588068">
    <property type="component" value="Unassembled WGS sequence"/>
</dbReference>
<protein>
    <recommendedName>
        <fullName evidence="7">DNA polymerase</fullName>
        <ecNumber evidence="7">2.7.7.7</ecNumber>
    </recommendedName>
</protein>
<dbReference type="RefSeq" id="WP_184334765.1">
    <property type="nucleotide sequence ID" value="NZ_JACHHZ010000005.1"/>
</dbReference>
<evidence type="ECO:0000256" key="1">
    <source>
        <dbReference type="ARBA" id="ARBA00005755"/>
    </source>
</evidence>
<keyword evidence="4 7" id="KW-0239">DNA-directed DNA polymerase</keyword>
<dbReference type="PANTHER" id="PTHR10322">
    <property type="entry name" value="DNA POLYMERASE CATALYTIC SUBUNIT"/>
    <property type="match status" value="1"/>
</dbReference>
<dbReference type="GO" id="GO:0000166">
    <property type="term" value="F:nucleotide binding"/>
    <property type="evidence" value="ECO:0007669"/>
    <property type="project" value="InterPro"/>
</dbReference>
<dbReference type="InterPro" id="IPR006133">
    <property type="entry name" value="DNA-dir_DNA_pol_B_exonuc"/>
</dbReference>
<comment type="catalytic activity">
    <reaction evidence="6 7">
        <text>DNA(n) + a 2'-deoxyribonucleoside 5'-triphosphate = DNA(n+1) + diphosphate</text>
        <dbReference type="Rhea" id="RHEA:22508"/>
        <dbReference type="Rhea" id="RHEA-COMP:17339"/>
        <dbReference type="Rhea" id="RHEA-COMP:17340"/>
        <dbReference type="ChEBI" id="CHEBI:33019"/>
        <dbReference type="ChEBI" id="CHEBI:61560"/>
        <dbReference type="ChEBI" id="CHEBI:173112"/>
        <dbReference type="EC" id="2.7.7.7"/>
    </reaction>
</comment>
<dbReference type="InterPro" id="IPR023211">
    <property type="entry name" value="DNA_pol_palm_dom_sf"/>
</dbReference>
<dbReference type="InterPro" id="IPR042087">
    <property type="entry name" value="DNA_pol_B_thumb"/>
</dbReference>
<comment type="similarity">
    <text evidence="1 7">Belongs to the DNA polymerase type-B family.</text>
</comment>
<dbReference type="Gene3D" id="3.30.342.10">
    <property type="entry name" value="DNA Polymerase, chain B, domain 1"/>
    <property type="match status" value="1"/>
</dbReference>